<evidence type="ECO:0000256" key="1">
    <source>
        <dbReference type="SAM" id="MobiDB-lite"/>
    </source>
</evidence>
<evidence type="ECO:0000313" key="2">
    <source>
        <dbReference type="EMBL" id="QNO45749.1"/>
    </source>
</evidence>
<dbReference type="EMBL" id="MT631277">
    <property type="protein sequence ID" value="QNO47831.1"/>
    <property type="molecule type" value="Genomic_DNA"/>
</dbReference>
<reference evidence="2" key="1">
    <citation type="submission" date="2020-06" db="EMBL/GenBank/DDBJ databases">
        <title>Unique genomic features of the anaerobic methanotrophic archaea.</title>
        <authorList>
            <person name="Chadwick G.L."/>
            <person name="Skennerton C.T."/>
            <person name="Laso-Perez R."/>
            <person name="Leu A.O."/>
            <person name="Speth D.R."/>
            <person name="Yu H."/>
            <person name="Morgan-Lang C."/>
            <person name="Hatzenpichler R."/>
            <person name="Goudeau D."/>
            <person name="Malmstrom R."/>
            <person name="Brazelton W.J."/>
            <person name="Woyke T."/>
            <person name="Hallam S.J."/>
            <person name="Tyson G.W."/>
            <person name="Wegener G."/>
            <person name="Boetius A."/>
            <person name="Orphan V."/>
        </authorList>
    </citation>
    <scope>NUCLEOTIDE SEQUENCE</scope>
</reference>
<feature type="region of interest" description="Disordered" evidence="1">
    <location>
        <begin position="1"/>
        <end position="20"/>
    </location>
</feature>
<dbReference type="AlphaFoldDB" id="A0A7G9YCL5"/>
<sequence length="160" mass="17562">MVGSDAGGEEGTEGEGRGVTQVLSTKSTIVTIMTVNVHLRTVGEKQYRLFKSTAAKKGVSLSNAFEEAISAWVSSSDKTSEDQVINDMVYRKMKNRLEKEFPGRYVVIADGKFVGTTDSLENAWTIANPFENALVTRITKKPLRARILGSSLRMMGDKKP</sequence>
<evidence type="ECO:0000313" key="3">
    <source>
        <dbReference type="EMBL" id="QNO47831.1"/>
    </source>
</evidence>
<dbReference type="EMBL" id="MT631148">
    <property type="protein sequence ID" value="QNO45749.1"/>
    <property type="molecule type" value="Genomic_DNA"/>
</dbReference>
<name>A0A7G9YCL5_9EURY</name>
<protein>
    <recommendedName>
        <fullName evidence="4">DUF5678 domain-containing protein</fullName>
    </recommendedName>
</protein>
<organism evidence="2">
    <name type="scientific">Candidatus Methanogaster sp. ANME-2c ERB4</name>
    <dbReference type="NCBI Taxonomy" id="2759911"/>
    <lineage>
        <taxon>Archaea</taxon>
        <taxon>Methanobacteriati</taxon>
        <taxon>Methanobacteriota</taxon>
        <taxon>Stenosarchaea group</taxon>
        <taxon>Methanomicrobia</taxon>
        <taxon>Methanosarcinales</taxon>
        <taxon>ANME-2 cluster</taxon>
        <taxon>Candidatus Methanogasteraceae</taxon>
        <taxon>Candidatus Methanogaster</taxon>
    </lineage>
</organism>
<evidence type="ECO:0008006" key="4">
    <source>
        <dbReference type="Google" id="ProtNLM"/>
    </source>
</evidence>
<gene>
    <name evidence="2" type="ORF">INPGNABA_00002</name>
    <name evidence="3" type="ORF">KLNIAHKJ_00002</name>
</gene>
<proteinExistence type="predicted"/>
<accession>A0A7G9YCL5</accession>